<protein>
    <submittedName>
        <fullName evidence="10">Transporter SVOPL isoform X4</fullName>
    </submittedName>
</protein>
<dbReference type="InterPro" id="IPR036259">
    <property type="entry name" value="MFS_trans_sf"/>
</dbReference>
<keyword evidence="6 7" id="KW-0472">Membrane</keyword>
<comment type="similarity">
    <text evidence="2">Belongs to the major facilitator superfamily.</text>
</comment>
<evidence type="ECO:0000256" key="4">
    <source>
        <dbReference type="ARBA" id="ARBA00022692"/>
    </source>
</evidence>
<keyword evidence="4 7" id="KW-0812">Transmembrane</keyword>
<accession>A0A6J3HMK5</accession>
<dbReference type="GO" id="GO:0022857">
    <property type="term" value="F:transmembrane transporter activity"/>
    <property type="evidence" value="ECO:0007669"/>
    <property type="project" value="InterPro"/>
</dbReference>
<proteinExistence type="inferred from homology"/>
<feature type="transmembrane region" description="Helical" evidence="7">
    <location>
        <begin position="129"/>
        <end position="148"/>
    </location>
</feature>
<dbReference type="InterPro" id="IPR005828">
    <property type="entry name" value="MFS_sugar_transport-like"/>
</dbReference>
<dbReference type="InterPro" id="IPR020846">
    <property type="entry name" value="MFS_dom"/>
</dbReference>
<evidence type="ECO:0000256" key="1">
    <source>
        <dbReference type="ARBA" id="ARBA00004141"/>
    </source>
</evidence>
<feature type="transmembrane region" description="Helical" evidence="7">
    <location>
        <begin position="97"/>
        <end position="122"/>
    </location>
</feature>
<evidence type="ECO:0000256" key="3">
    <source>
        <dbReference type="ARBA" id="ARBA00022448"/>
    </source>
</evidence>
<keyword evidence="9" id="KW-1185">Reference proteome</keyword>
<sequence>MAAVKPELLEGRKIRSPEAQAAAEGSGRVIINNTLVSNPRSLNFTRGGQAMERTSKEKKWCFLATWSSVSSLASWLTDTAAGRLIIKTEFLPTKYRGYMLPLSQVFWLAGSLLIIGLASVIIPTIGWRWLIRVASIPGIILIMAFKFIPESARFNVSTGNTPAALATLERIAKMNRAVMPEGKLVEPVLEKRGRFADLLDAKYLRTTLQIWVIWLGISFAYYGVILASAELLERDLVCGSKSDSEVVVTQGNSEEGQSPCHCHLFAPSDYQTMIISTVGEIALNPLNILGINFLGRRLSLSITMGCTALFFLLLNICTSSAGLIGFLFVLRALVAANFNTIYIYTAEVYPTTMRALGMGTSGSLCRIGAMVAPFISQVLMSASILGALCLFSSVCVICAISAFTLPIETKGRALQQIK</sequence>
<name>A0A6J3HMK5_SAPAP</name>
<evidence type="ECO:0000313" key="9">
    <source>
        <dbReference type="Proteomes" id="UP000504640"/>
    </source>
</evidence>
<dbReference type="PROSITE" id="PS50850">
    <property type="entry name" value="MFS"/>
    <property type="match status" value="1"/>
</dbReference>
<evidence type="ECO:0000259" key="8">
    <source>
        <dbReference type="PROSITE" id="PS50850"/>
    </source>
</evidence>
<reference evidence="10" key="1">
    <citation type="submission" date="2025-08" db="UniProtKB">
        <authorList>
            <consortium name="RefSeq"/>
        </authorList>
    </citation>
    <scope>IDENTIFICATION</scope>
    <source>
        <tissue evidence="10">Blood</tissue>
    </source>
</reference>
<evidence type="ECO:0000256" key="5">
    <source>
        <dbReference type="ARBA" id="ARBA00022989"/>
    </source>
</evidence>
<dbReference type="Proteomes" id="UP000504640">
    <property type="component" value="Unplaced"/>
</dbReference>
<dbReference type="GeneID" id="116550100"/>
<feature type="transmembrane region" description="Helical" evidence="7">
    <location>
        <begin position="208"/>
        <end position="232"/>
    </location>
</feature>
<evidence type="ECO:0000256" key="2">
    <source>
        <dbReference type="ARBA" id="ARBA00008335"/>
    </source>
</evidence>
<keyword evidence="3" id="KW-0813">Transport</keyword>
<feature type="domain" description="Major facilitator superfamily (MFS) profile" evidence="8">
    <location>
        <begin position="1"/>
        <end position="410"/>
    </location>
</feature>
<evidence type="ECO:0000313" key="10">
    <source>
        <dbReference type="RefSeq" id="XP_032131758.1"/>
    </source>
</evidence>
<dbReference type="PANTHER" id="PTHR23511">
    <property type="entry name" value="SYNAPTIC VESICLE GLYCOPROTEIN 2"/>
    <property type="match status" value="1"/>
</dbReference>
<dbReference type="Gene3D" id="1.20.1250.20">
    <property type="entry name" value="MFS general substrate transporter like domains"/>
    <property type="match status" value="1"/>
</dbReference>
<evidence type="ECO:0000256" key="6">
    <source>
        <dbReference type="ARBA" id="ARBA00023136"/>
    </source>
</evidence>
<dbReference type="CTD" id="136306"/>
<feature type="transmembrane region" description="Helical" evidence="7">
    <location>
        <begin position="382"/>
        <end position="405"/>
    </location>
</feature>
<dbReference type="RefSeq" id="XP_032131758.1">
    <property type="nucleotide sequence ID" value="XM_032275867.1"/>
</dbReference>
<dbReference type="Pfam" id="PF00083">
    <property type="entry name" value="Sugar_tr"/>
    <property type="match status" value="2"/>
</dbReference>
<gene>
    <name evidence="10" type="primary">SVOPL</name>
</gene>
<comment type="subcellular location">
    <subcellularLocation>
        <location evidence="1">Membrane</location>
        <topology evidence="1">Multi-pass membrane protein</topology>
    </subcellularLocation>
</comment>
<organism evidence="9 10">
    <name type="scientific">Sapajus apella</name>
    <name type="common">Brown-capped capuchin</name>
    <name type="synonym">Cebus apella</name>
    <dbReference type="NCBI Taxonomy" id="9515"/>
    <lineage>
        <taxon>Eukaryota</taxon>
        <taxon>Metazoa</taxon>
        <taxon>Chordata</taxon>
        <taxon>Craniata</taxon>
        <taxon>Vertebrata</taxon>
        <taxon>Euteleostomi</taxon>
        <taxon>Mammalia</taxon>
        <taxon>Eutheria</taxon>
        <taxon>Euarchontoglires</taxon>
        <taxon>Primates</taxon>
        <taxon>Haplorrhini</taxon>
        <taxon>Platyrrhini</taxon>
        <taxon>Cebidae</taxon>
        <taxon>Cebinae</taxon>
        <taxon>Sapajus</taxon>
    </lineage>
</organism>
<keyword evidence="5 7" id="KW-1133">Transmembrane helix</keyword>
<dbReference type="GO" id="GO:0016020">
    <property type="term" value="C:membrane"/>
    <property type="evidence" value="ECO:0007669"/>
    <property type="project" value="UniProtKB-SubCell"/>
</dbReference>
<evidence type="ECO:0000256" key="7">
    <source>
        <dbReference type="SAM" id="Phobius"/>
    </source>
</evidence>
<dbReference type="PANTHER" id="PTHR23511:SF45">
    <property type="entry name" value="SVOP LIKE"/>
    <property type="match status" value="1"/>
</dbReference>
<dbReference type="AlphaFoldDB" id="A0A6J3HMK5"/>
<dbReference type="SUPFAM" id="SSF103473">
    <property type="entry name" value="MFS general substrate transporter"/>
    <property type="match status" value="1"/>
</dbReference>